<name>A0A3N4UXE9_9GAMM</name>
<reference evidence="1 2" key="1">
    <citation type="submission" date="2018-11" db="EMBL/GenBank/DDBJ databases">
        <title>Genomic Encyclopedia of Type Strains, Phase IV (KMG-IV): sequencing the most valuable type-strain genomes for metagenomic binning, comparative biology and taxonomic classification.</title>
        <authorList>
            <person name="Goeker M."/>
        </authorList>
    </citation>
    <scope>NUCLEOTIDE SEQUENCE [LARGE SCALE GENOMIC DNA]</scope>
    <source>
        <strain evidence="1 2">DSM 25623</strain>
    </source>
</reference>
<accession>A0A3N4UXE9</accession>
<evidence type="ECO:0000313" key="1">
    <source>
        <dbReference type="EMBL" id="RPE74788.1"/>
    </source>
</evidence>
<evidence type="ECO:0000313" key="2">
    <source>
        <dbReference type="Proteomes" id="UP000269708"/>
    </source>
</evidence>
<protein>
    <submittedName>
        <fullName evidence="1">Uncharacterized protein</fullName>
    </submittedName>
</protein>
<organism evidence="1 2">
    <name type="scientific">Vulcaniibacterium tengchongense</name>
    <dbReference type="NCBI Taxonomy" id="1273429"/>
    <lineage>
        <taxon>Bacteria</taxon>
        <taxon>Pseudomonadati</taxon>
        <taxon>Pseudomonadota</taxon>
        <taxon>Gammaproteobacteria</taxon>
        <taxon>Lysobacterales</taxon>
        <taxon>Lysobacteraceae</taxon>
        <taxon>Vulcaniibacterium</taxon>
    </lineage>
</organism>
<gene>
    <name evidence="1" type="ORF">EDC50_3001</name>
</gene>
<keyword evidence="2" id="KW-1185">Reference proteome</keyword>
<dbReference type="EMBL" id="RKQN01000006">
    <property type="protein sequence ID" value="RPE74788.1"/>
    <property type="molecule type" value="Genomic_DNA"/>
</dbReference>
<dbReference type="AlphaFoldDB" id="A0A3N4UXE9"/>
<comment type="caution">
    <text evidence="1">The sequence shown here is derived from an EMBL/GenBank/DDBJ whole genome shotgun (WGS) entry which is preliminary data.</text>
</comment>
<sequence length="76" mass="8021">MLAACGRAPNAKEVETIKDMTSTMRTQCVGRFVIIRADGAKIHGVTDAMGNIDLQKGLGPETLSLDILDEAEGGMS</sequence>
<proteinExistence type="predicted"/>
<dbReference type="Proteomes" id="UP000269708">
    <property type="component" value="Unassembled WGS sequence"/>
</dbReference>